<evidence type="ECO:0000313" key="5">
    <source>
        <dbReference type="Proteomes" id="UP000652761"/>
    </source>
</evidence>
<sequence>MEGRREFTVAVTVLDVVTAALPVQEYWLPMSNLDLLLPPLDVGVFSCYRKTAKTDACFVSILKKSLSDTLVAYHPFAGEVMSNSAGEPELLCNNRGVDFIEARCDVGLASLHLHDPNDSVMEKLMPKKKEGVLCVQATELKCGSLVVACSFDHRVADAYSANMFFVSWAEAARSIPFSSVPSFTRSLLSPRHPGFHDASIDNIYVPLCQLPPPRNTGAAEAASIDRIYYITASDIARIQAIASAHGSRKRTKLEAFTSYLWQVLGGVRAAGSLCSMGVVVDGRERMQCSMDTYFGNVLSIPYATLAAEELRGMSLVEVADVVHGFIARAATREHFMGLVDWVEAHRPNPAVSRICGVGGGDDGVAVVVSSGWRFPVSKLDFGWGRPVFASYNFPWSCSAGYVMPMPSAMDDGDWVVYVHLAAELVAVLETAAGDVFRPVTADYLGLTNDQ</sequence>
<keyword evidence="2" id="KW-0808">Transferase</keyword>
<accession>A0A843VKA6</accession>
<evidence type="ECO:0000256" key="2">
    <source>
        <dbReference type="ARBA" id="ARBA00022679"/>
    </source>
</evidence>
<comment type="similarity">
    <text evidence="1">Belongs to the plant acyltransferase family.</text>
</comment>
<gene>
    <name evidence="4" type="ORF">Taro_032021</name>
</gene>
<reference evidence="4" key="1">
    <citation type="submission" date="2017-07" db="EMBL/GenBank/DDBJ databases">
        <title>Taro Niue Genome Assembly and Annotation.</title>
        <authorList>
            <person name="Atibalentja N."/>
            <person name="Keating K."/>
            <person name="Fields C.J."/>
        </authorList>
    </citation>
    <scope>NUCLEOTIDE SEQUENCE</scope>
    <source>
        <strain evidence="4">Niue_2</strain>
        <tissue evidence="4">Leaf</tissue>
    </source>
</reference>
<dbReference type="AlphaFoldDB" id="A0A843VKA6"/>
<organism evidence="4 5">
    <name type="scientific">Colocasia esculenta</name>
    <name type="common">Wild taro</name>
    <name type="synonym">Arum esculentum</name>
    <dbReference type="NCBI Taxonomy" id="4460"/>
    <lineage>
        <taxon>Eukaryota</taxon>
        <taxon>Viridiplantae</taxon>
        <taxon>Streptophyta</taxon>
        <taxon>Embryophyta</taxon>
        <taxon>Tracheophyta</taxon>
        <taxon>Spermatophyta</taxon>
        <taxon>Magnoliopsida</taxon>
        <taxon>Liliopsida</taxon>
        <taxon>Araceae</taxon>
        <taxon>Aroideae</taxon>
        <taxon>Colocasieae</taxon>
        <taxon>Colocasia</taxon>
    </lineage>
</organism>
<keyword evidence="5" id="KW-1185">Reference proteome</keyword>
<dbReference type="Gene3D" id="3.30.559.10">
    <property type="entry name" value="Chloramphenicol acetyltransferase-like domain"/>
    <property type="match status" value="2"/>
</dbReference>
<comment type="caution">
    <text evidence="4">The sequence shown here is derived from an EMBL/GenBank/DDBJ whole genome shotgun (WGS) entry which is preliminary data.</text>
</comment>
<dbReference type="Proteomes" id="UP000652761">
    <property type="component" value="Unassembled WGS sequence"/>
</dbReference>
<proteinExistence type="inferred from homology"/>
<evidence type="ECO:0000313" key="4">
    <source>
        <dbReference type="EMBL" id="MQL99302.1"/>
    </source>
</evidence>
<evidence type="ECO:0000256" key="1">
    <source>
        <dbReference type="ARBA" id="ARBA00009861"/>
    </source>
</evidence>
<dbReference type="InterPro" id="IPR023213">
    <property type="entry name" value="CAT-like_dom_sf"/>
</dbReference>
<dbReference type="OrthoDB" id="1862401at2759"/>
<dbReference type="InterPro" id="IPR050317">
    <property type="entry name" value="Plant_Fungal_Acyltransferase"/>
</dbReference>
<dbReference type="PANTHER" id="PTHR31642">
    <property type="entry name" value="TRICHOTHECENE 3-O-ACETYLTRANSFERASE"/>
    <property type="match status" value="1"/>
</dbReference>
<name>A0A843VKA6_COLES</name>
<dbReference type="EMBL" id="NMUH01002326">
    <property type="protein sequence ID" value="MQL99302.1"/>
    <property type="molecule type" value="Genomic_DNA"/>
</dbReference>
<dbReference type="GO" id="GO:0016747">
    <property type="term" value="F:acyltransferase activity, transferring groups other than amino-acyl groups"/>
    <property type="evidence" value="ECO:0007669"/>
    <property type="project" value="TreeGrafter"/>
</dbReference>
<protein>
    <submittedName>
        <fullName evidence="4">Uncharacterized protein</fullName>
    </submittedName>
</protein>
<dbReference type="Pfam" id="PF02458">
    <property type="entry name" value="Transferase"/>
    <property type="match status" value="1"/>
</dbReference>
<dbReference type="PANTHER" id="PTHR31642:SF266">
    <property type="entry name" value="HXXXD-TYPE ACYL-TRANSFERASE FAMILY PROTEIN"/>
    <property type="match status" value="1"/>
</dbReference>
<evidence type="ECO:0000256" key="3">
    <source>
        <dbReference type="ARBA" id="ARBA00023315"/>
    </source>
</evidence>
<keyword evidence="3" id="KW-0012">Acyltransferase</keyword>